<dbReference type="Proteomes" id="UP001259587">
    <property type="component" value="Unassembled WGS sequence"/>
</dbReference>
<evidence type="ECO:0000313" key="2">
    <source>
        <dbReference type="Proteomes" id="UP001259587"/>
    </source>
</evidence>
<dbReference type="EMBL" id="JAVDTH010000004">
    <property type="protein sequence ID" value="MDR6711381.1"/>
    <property type="molecule type" value="Genomic_DNA"/>
</dbReference>
<accession>A0ACC6JYW7</accession>
<proteinExistence type="predicted"/>
<name>A0ACC6JYW7_9PSED</name>
<evidence type="ECO:0000313" key="1">
    <source>
        <dbReference type="EMBL" id="MDR6711381.1"/>
    </source>
</evidence>
<protein>
    <submittedName>
        <fullName evidence="1">General secretion pathway protein K</fullName>
    </submittedName>
</protein>
<comment type="caution">
    <text evidence="1">The sequence shown here is derived from an EMBL/GenBank/DDBJ whole genome shotgun (WGS) entry which is preliminary data.</text>
</comment>
<organism evidence="1 2">
    <name type="scientific">Pseudomonas hunanensis</name>
    <dbReference type="NCBI Taxonomy" id="1247546"/>
    <lineage>
        <taxon>Bacteria</taxon>
        <taxon>Pseudomonadati</taxon>
        <taxon>Pseudomonadota</taxon>
        <taxon>Gammaproteobacteria</taxon>
        <taxon>Pseudomonadales</taxon>
        <taxon>Pseudomonadaceae</taxon>
        <taxon>Pseudomonas</taxon>
    </lineage>
</organism>
<keyword evidence="2" id="KW-1185">Reference proteome</keyword>
<gene>
    <name evidence="1" type="ORF">J2W83_000975</name>
</gene>
<sequence length="237" mass="25616">MNRQRGAALLLVLWVVGLLSIVLAGLAISVQLQQRQALWQGNQTQAAFAAQAGFNLAVANLLRNDPTRWLADGQQHPLRFADCMLRVSVTSERGKLDLNASPASSLEKLLRASGASRATAKSITQALGKRRNEVPLRMLEEFRELPGMTYAVYARALPLITVWSGNTHPDPSLAAPALAKLLGLPRYNGPALDPGQILTVSSEASLPSGFTAHLKATFVLLPAHAGGKPYRVLRWQD</sequence>
<reference evidence="1" key="1">
    <citation type="submission" date="2023-07" db="EMBL/GenBank/DDBJ databases">
        <title>Sorghum-associated microbial communities from plants grown in Nebraska, USA.</title>
        <authorList>
            <person name="Schachtman D."/>
        </authorList>
    </citation>
    <scope>NUCLEOTIDE SEQUENCE</scope>
    <source>
        <strain evidence="1">BE56</strain>
    </source>
</reference>